<name>A0AAD6ZH30_9AGAR</name>
<protein>
    <submittedName>
        <fullName evidence="1">Uncharacterized protein</fullName>
    </submittedName>
</protein>
<organism evidence="1 2">
    <name type="scientific">Mycena albidolilacea</name>
    <dbReference type="NCBI Taxonomy" id="1033008"/>
    <lineage>
        <taxon>Eukaryota</taxon>
        <taxon>Fungi</taxon>
        <taxon>Dikarya</taxon>
        <taxon>Basidiomycota</taxon>
        <taxon>Agaricomycotina</taxon>
        <taxon>Agaricomycetes</taxon>
        <taxon>Agaricomycetidae</taxon>
        <taxon>Agaricales</taxon>
        <taxon>Marasmiineae</taxon>
        <taxon>Mycenaceae</taxon>
        <taxon>Mycena</taxon>
    </lineage>
</organism>
<proteinExistence type="predicted"/>
<dbReference type="AlphaFoldDB" id="A0AAD6ZH30"/>
<evidence type="ECO:0000313" key="2">
    <source>
        <dbReference type="Proteomes" id="UP001218218"/>
    </source>
</evidence>
<evidence type="ECO:0000313" key="1">
    <source>
        <dbReference type="EMBL" id="KAJ7322801.1"/>
    </source>
</evidence>
<sequence length="152" mass="18369">MWTRKHWLTFSPTRRTLRVLWWVLIRRRRDCTRPSRILEQQEAPRTNEKVCPTFGATNSYLIGKCHVGPTNRKKPEAKKEKQKAAPVFTKNKNTMIVQRINILNWHHKQAKPNQKETMAHFDPIYPNLRIKQPLLSSWLKDELMWWEWWAEA</sequence>
<keyword evidence="2" id="KW-1185">Reference proteome</keyword>
<dbReference type="EMBL" id="JARIHO010000048">
    <property type="protein sequence ID" value="KAJ7322801.1"/>
    <property type="molecule type" value="Genomic_DNA"/>
</dbReference>
<dbReference type="Proteomes" id="UP001218218">
    <property type="component" value="Unassembled WGS sequence"/>
</dbReference>
<reference evidence="1" key="1">
    <citation type="submission" date="2023-03" db="EMBL/GenBank/DDBJ databases">
        <title>Massive genome expansion in bonnet fungi (Mycena s.s.) driven by repeated elements and novel gene families across ecological guilds.</title>
        <authorList>
            <consortium name="Lawrence Berkeley National Laboratory"/>
            <person name="Harder C.B."/>
            <person name="Miyauchi S."/>
            <person name="Viragh M."/>
            <person name="Kuo A."/>
            <person name="Thoen E."/>
            <person name="Andreopoulos B."/>
            <person name="Lu D."/>
            <person name="Skrede I."/>
            <person name="Drula E."/>
            <person name="Henrissat B."/>
            <person name="Morin E."/>
            <person name="Kohler A."/>
            <person name="Barry K."/>
            <person name="LaButti K."/>
            <person name="Morin E."/>
            <person name="Salamov A."/>
            <person name="Lipzen A."/>
            <person name="Mereny Z."/>
            <person name="Hegedus B."/>
            <person name="Baldrian P."/>
            <person name="Stursova M."/>
            <person name="Weitz H."/>
            <person name="Taylor A."/>
            <person name="Grigoriev I.V."/>
            <person name="Nagy L.G."/>
            <person name="Martin F."/>
            <person name="Kauserud H."/>
        </authorList>
    </citation>
    <scope>NUCLEOTIDE SEQUENCE</scope>
    <source>
        <strain evidence="1">CBHHK002</strain>
    </source>
</reference>
<comment type="caution">
    <text evidence="1">The sequence shown here is derived from an EMBL/GenBank/DDBJ whole genome shotgun (WGS) entry which is preliminary data.</text>
</comment>
<gene>
    <name evidence="1" type="ORF">DFH08DRAFT_817948</name>
</gene>
<accession>A0AAD6ZH30</accession>